<dbReference type="InterPro" id="IPR036890">
    <property type="entry name" value="HATPase_C_sf"/>
</dbReference>
<dbReference type="InterPro" id="IPR050640">
    <property type="entry name" value="Bact_2-comp_sensor_kinase"/>
</dbReference>
<dbReference type="EMBL" id="JAHQCX010000007">
    <property type="protein sequence ID" value="MBU9726829.1"/>
    <property type="molecule type" value="Genomic_DNA"/>
</dbReference>
<dbReference type="Pfam" id="PF02518">
    <property type="entry name" value="HATPase_c"/>
    <property type="match status" value="1"/>
</dbReference>
<keyword evidence="4" id="KW-0808">Transferase</keyword>
<name>A0ABS6K8H9_9FIRM</name>
<dbReference type="InterPro" id="IPR010559">
    <property type="entry name" value="Sig_transdc_His_kin_internal"/>
</dbReference>
<dbReference type="Gene3D" id="3.30.565.10">
    <property type="entry name" value="Histidine kinase-like ATPase, C-terminal domain"/>
    <property type="match status" value="1"/>
</dbReference>
<organism evidence="4 5">
    <name type="scientific">Diplocloster modestus</name>
    <dbReference type="NCBI Taxonomy" id="2850322"/>
    <lineage>
        <taxon>Bacteria</taxon>
        <taxon>Bacillati</taxon>
        <taxon>Bacillota</taxon>
        <taxon>Clostridia</taxon>
        <taxon>Lachnospirales</taxon>
        <taxon>Lachnospiraceae</taxon>
        <taxon>Diplocloster</taxon>
    </lineage>
</organism>
<comment type="caution">
    <text evidence="4">The sequence shown here is derived from an EMBL/GenBank/DDBJ whole genome shotgun (WGS) entry which is preliminary data.</text>
</comment>
<dbReference type="Proteomes" id="UP001314681">
    <property type="component" value="Unassembled WGS sequence"/>
</dbReference>
<dbReference type="Pfam" id="PF06580">
    <property type="entry name" value="His_kinase"/>
    <property type="match status" value="1"/>
</dbReference>
<evidence type="ECO:0000256" key="1">
    <source>
        <dbReference type="SAM" id="Phobius"/>
    </source>
</evidence>
<evidence type="ECO:0000259" key="3">
    <source>
        <dbReference type="Pfam" id="PF06580"/>
    </source>
</evidence>
<dbReference type="PANTHER" id="PTHR34220">
    <property type="entry name" value="SENSOR HISTIDINE KINASE YPDA"/>
    <property type="match status" value="1"/>
</dbReference>
<keyword evidence="1" id="KW-0472">Membrane</keyword>
<feature type="domain" description="Histidine kinase/HSP90-like ATPase" evidence="2">
    <location>
        <begin position="485"/>
        <end position="587"/>
    </location>
</feature>
<feature type="transmembrane region" description="Helical" evidence="1">
    <location>
        <begin position="20"/>
        <end position="45"/>
    </location>
</feature>
<keyword evidence="1" id="KW-0812">Transmembrane</keyword>
<evidence type="ECO:0000259" key="2">
    <source>
        <dbReference type="Pfam" id="PF02518"/>
    </source>
</evidence>
<keyword evidence="4" id="KW-0418">Kinase</keyword>
<dbReference type="InterPro" id="IPR003594">
    <property type="entry name" value="HATPase_dom"/>
</dbReference>
<dbReference type="PANTHER" id="PTHR34220:SF7">
    <property type="entry name" value="SENSOR HISTIDINE KINASE YPDA"/>
    <property type="match status" value="1"/>
</dbReference>
<feature type="transmembrane region" description="Helical" evidence="1">
    <location>
        <begin position="303"/>
        <end position="323"/>
    </location>
</feature>
<feature type="domain" description="Signal transduction histidine kinase internal region" evidence="3">
    <location>
        <begin position="384"/>
        <end position="465"/>
    </location>
</feature>
<gene>
    <name evidence="4" type="ORF">KTH90_12460</name>
</gene>
<protein>
    <submittedName>
        <fullName evidence="4">Histidine kinase</fullName>
    </submittedName>
</protein>
<evidence type="ECO:0000313" key="5">
    <source>
        <dbReference type="Proteomes" id="UP001314681"/>
    </source>
</evidence>
<accession>A0ABS6K8H9</accession>
<reference evidence="4 5" key="1">
    <citation type="submission" date="2021-06" db="EMBL/GenBank/DDBJ databases">
        <title>Description of novel taxa of the family Lachnospiraceae.</title>
        <authorList>
            <person name="Chaplin A.V."/>
            <person name="Sokolova S.R."/>
            <person name="Pikina A.P."/>
            <person name="Korzhanova M."/>
            <person name="Belova V."/>
            <person name="Korostin D."/>
            <person name="Efimov B.A."/>
        </authorList>
    </citation>
    <scope>NUCLEOTIDE SEQUENCE [LARGE SCALE GENOMIC DNA]</scope>
    <source>
        <strain evidence="4 5">ASD4241</strain>
    </source>
</reference>
<dbReference type="SUPFAM" id="SSF55874">
    <property type="entry name" value="ATPase domain of HSP90 chaperone/DNA topoisomerase II/histidine kinase"/>
    <property type="match status" value="1"/>
</dbReference>
<sequence length="590" mass="68114">MRKYSIWMYIRNYKFNSLLFKNFCMIFITMFIPLTLLLGVMFHYFQKTNLEKIGDSVRGDLRQIMAVTDTIQSNIVTMGNNLASEDTTLQFVKTPKWEYPDYDTVQNINKMMRSLSMLTGDYVDSIYLYSYRNDYVLTENYASNITKFYDTQWLQDDNRDSYIRVYGRVAVDRNGGTQNCITSVFSVPISKNDGRDGVILVNMADIWGPQLEKDDPGNKRSLFILDHEGRILYHHQPDYLGRDFQKATGYPDDVSLLLKDTGDGEVMIDSAVSGVTNWRYVMVAGLEEYTQQKHTLRNLICSALAGLLLLTGFAAYIISVRVFRPVREIMEMIDNPSKFYNQNARRNGPLNELRYITASFLESLHQKEASQEQLAQYMTSLKEAQVALLQAQINPHFLFNTLQTVNFLAIGLTRSDNAVSSVVGKLSAMLRKIMEVDSNMMTIEEEVEYCKAYLEIEKMRFRDEFEVVWTLEQELLPCYTVKFTLQPILENCIRHAFNQSDEPGLIRIEIFSEEENIVFQVSDNGSGQSREWIARMNERLQQVEILMGQHIGIQNVNQRIRLIFGSEYGVSYQAQKSGGIMARIVIPQEK</sequence>
<dbReference type="RefSeq" id="WP_238726898.1">
    <property type="nucleotide sequence ID" value="NZ_JAHQCX010000007.1"/>
</dbReference>
<evidence type="ECO:0000313" key="4">
    <source>
        <dbReference type="EMBL" id="MBU9726829.1"/>
    </source>
</evidence>
<keyword evidence="5" id="KW-1185">Reference proteome</keyword>
<keyword evidence="1" id="KW-1133">Transmembrane helix</keyword>
<dbReference type="GO" id="GO:0016301">
    <property type="term" value="F:kinase activity"/>
    <property type="evidence" value="ECO:0007669"/>
    <property type="project" value="UniProtKB-KW"/>
</dbReference>
<proteinExistence type="predicted"/>